<feature type="compositionally biased region" description="Basic and acidic residues" evidence="1">
    <location>
        <begin position="7"/>
        <end position="32"/>
    </location>
</feature>
<feature type="transmembrane region" description="Helical" evidence="2">
    <location>
        <begin position="399"/>
        <end position="421"/>
    </location>
</feature>
<reference evidence="3 4" key="1">
    <citation type="submission" date="2019-02" db="EMBL/GenBank/DDBJ databases">
        <title>Deep-cultivation of Planctomycetes and their phenomic and genomic characterization uncovers novel biology.</title>
        <authorList>
            <person name="Wiegand S."/>
            <person name="Jogler M."/>
            <person name="Boedeker C."/>
            <person name="Pinto D."/>
            <person name="Vollmers J."/>
            <person name="Rivas-Marin E."/>
            <person name="Kohn T."/>
            <person name="Peeters S.H."/>
            <person name="Heuer A."/>
            <person name="Rast P."/>
            <person name="Oberbeckmann S."/>
            <person name="Bunk B."/>
            <person name="Jeske O."/>
            <person name="Meyerdierks A."/>
            <person name="Storesund J.E."/>
            <person name="Kallscheuer N."/>
            <person name="Luecker S."/>
            <person name="Lage O.M."/>
            <person name="Pohl T."/>
            <person name="Merkel B.J."/>
            <person name="Hornburger P."/>
            <person name="Mueller R.-W."/>
            <person name="Bruemmer F."/>
            <person name="Labrenz M."/>
            <person name="Spormann A.M."/>
            <person name="Op Den Camp H."/>
            <person name="Overmann J."/>
            <person name="Amann R."/>
            <person name="Jetten M.S.M."/>
            <person name="Mascher T."/>
            <person name="Medema M.H."/>
            <person name="Devos D.P."/>
            <person name="Kaster A.-K."/>
            <person name="Ovreas L."/>
            <person name="Rohde M."/>
            <person name="Galperin M.Y."/>
            <person name="Jogler C."/>
        </authorList>
    </citation>
    <scope>NUCLEOTIDE SEQUENCE [LARGE SCALE GENOMIC DNA]</scope>
    <source>
        <strain evidence="3 4">Q31b</strain>
    </source>
</reference>
<feature type="transmembrane region" description="Helical" evidence="2">
    <location>
        <begin position="296"/>
        <end position="321"/>
    </location>
</feature>
<comment type="caution">
    <text evidence="3">The sequence shown here is derived from an EMBL/GenBank/DDBJ whole genome shotgun (WGS) entry which is preliminary data.</text>
</comment>
<dbReference type="Pfam" id="PF05940">
    <property type="entry name" value="NnrS"/>
    <property type="match status" value="1"/>
</dbReference>
<evidence type="ECO:0000313" key="4">
    <source>
        <dbReference type="Proteomes" id="UP000315471"/>
    </source>
</evidence>
<dbReference type="AlphaFoldDB" id="A0A5C6DVY2"/>
<feature type="transmembrane region" description="Helical" evidence="2">
    <location>
        <begin position="333"/>
        <end position="352"/>
    </location>
</feature>
<feature type="transmembrane region" description="Helical" evidence="2">
    <location>
        <begin position="358"/>
        <end position="378"/>
    </location>
</feature>
<dbReference type="InterPro" id="IPR010266">
    <property type="entry name" value="NnrS"/>
</dbReference>
<evidence type="ECO:0000256" key="2">
    <source>
        <dbReference type="SAM" id="Phobius"/>
    </source>
</evidence>
<keyword evidence="2" id="KW-0812">Transmembrane</keyword>
<feature type="transmembrane region" description="Helical" evidence="2">
    <location>
        <begin position="433"/>
        <end position="450"/>
    </location>
</feature>
<feature type="transmembrane region" description="Helical" evidence="2">
    <location>
        <begin position="222"/>
        <end position="242"/>
    </location>
</feature>
<evidence type="ECO:0008006" key="5">
    <source>
        <dbReference type="Google" id="ProtNLM"/>
    </source>
</evidence>
<evidence type="ECO:0000313" key="3">
    <source>
        <dbReference type="EMBL" id="TWU40087.1"/>
    </source>
</evidence>
<dbReference type="Gene3D" id="1.10.3910.10">
    <property type="entry name" value="SP0561-like"/>
    <property type="match status" value="1"/>
</dbReference>
<feature type="transmembrane region" description="Helical" evidence="2">
    <location>
        <begin position="462"/>
        <end position="484"/>
    </location>
</feature>
<proteinExistence type="predicted"/>
<keyword evidence="4" id="KW-1185">Reference proteome</keyword>
<keyword evidence="2" id="KW-0472">Membrane</keyword>
<evidence type="ECO:0000256" key="1">
    <source>
        <dbReference type="SAM" id="MobiDB-lite"/>
    </source>
</evidence>
<organism evidence="3 4">
    <name type="scientific">Novipirellula aureliae</name>
    <dbReference type="NCBI Taxonomy" id="2527966"/>
    <lineage>
        <taxon>Bacteria</taxon>
        <taxon>Pseudomonadati</taxon>
        <taxon>Planctomycetota</taxon>
        <taxon>Planctomycetia</taxon>
        <taxon>Pirellulales</taxon>
        <taxon>Pirellulaceae</taxon>
        <taxon>Novipirellula</taxon>
    </lineage>
</organism>
<dbReference type="EMBL" id="SJPY01000005">
    <property type="protein sequence ID" value="TWU40087.1"/>
    <property type="molecule type" value="Genomic_DNA"/>
</dbReference>
<dbReference type="InterPro" id="IPR038062">
    <property type="entry name" value="ScdA-like_N_sf"/>
</dbReference>
<feature type="transmembrane region" description="Helical" evidence="2">
    <location>
        <begin position="254"/>
        <end position="276"/>
    </location>
</feature>
<keyword evidence="2" id="KW-1133">Transmembrane helix</keyword>
<feature type="transmembrane region" description="Helical" evidence="2">
    <location>
        <begin position="196"/>
        <end position="216"/>
    </location>
</feature>
<protein>
    <recommendedName>
        <fullName evidence="5">DUF1858 domain-containing protein</fullName>
    </recommendedName>
</protein>
<dbReference type="Proteomes" id="UP000315471">
    <property type="component" value="Unassembled WGS sequence"/>
</dbReference>
<feature type="transmembrane region" description="Helical" evidence="2">
    <location>
        <begin position="496"/>
        <end position="519"/>
    </location>
</feature>
<feature type="transmembrane region" description="Helical" evidence="2">
    <location>
        <begin position="122"/>
        <end position="145"/>
    </location>
</feature>
<gene>
    <name evidence="3" type="ORF">Q31b_34310</name>
</gene>
<accession>A0A5C6DVY2</accession>
<name>A0A5C6DVY2_9BACT</name>
<feature type="transmembrane region" description="Helical" evidence="2">
    <location>
        <begin position="165"/>
        <end position="184"/>
    </location>
</feature>
<sequence length="618" mass="67854">MGTISERSTRSDLDPAELNERYKSHDSPERSYQRPAIEPRMTVRHVVALYPACRVIFRKYGEPDDRAGINGAPGPFGHFQPLSRFAAEHGVDVDQLLEEISNCAGVPVDRDRAPSERIHRSYLLASLLITLTLGAGWGAHLLASIGLQKSFEQVSVAHVIAHGEAQLWGFLGLFIVGVSLRTVLKEAAATRRRQRICRTGLSIALLSFAGGFAWSIAPQRLAILGIVSAGALMILSASLWLVQWQVVGQKWQATWARAVFMSGFWLTLWATVTFYLRLKAADVGPVGYGSIERLLIIKLAVFGFAMNSIYGFGQMLLPGLLRLGKPRLSAVEASFWFHNVGVLMMFIASFTSAMLEPIGSTFVLVGVISFATGLRGLIGKRKGSPRLEQGHRLLDLYPPLAFFWLLLSLILLFVGDLYVSVSGQPLSHAFTGAVRHALTVGFITTLILGVGQRLLPVLEHNVLLMPKLVAPILILIASGNLLRVSSQVATLQTQVVYAWLPVSAVFEWMALFLFTISAIRQMWPRRVYLVGNQVTERTPLATLLAIAPSIEDKLISRGSAYLVRARSVPSELTIGSFAASENQQPMELVQWINEQLVAVASSRSWFLSTTAAGIHSHE</sequence>
<feature type="region of interest" description="Disordered" evidence="1">
    <location>
        <begin position="1"/>
        <end position="34"/>
    </location>
</feature>